<dbReference type="Pfam" id="PF00702">
    <property type="entry name" value="Hydrolase"/>
    <property type="match status" value="1"/>
</dbReference>
<dbReference type="GO" id="GO:0016787">
    <property type="term" value="F:hydrolase activity"/>
    <property type="evidence" value="ECO:0007669"/>
    <property type="project" value="UniProtKB-KW"/>
</dbReference>
<dbReference type="SUPFAM" id="SSF56784">
    <property type="entry name" value="HAD-like"/>
    <property type="match status" value="1"/>
</dbReference>
<sequence length="232" mass="25664">MRTKVTTIGFDADDTLWQNEQFFRLTQERFAELLSDFVDPDHLAARLVAAERRNLGRYGFGIKGFTLSMIEAAIEVSDAKVPASVIAELIDAGQEMLAHPIELLPHVEDVITELSRDHAILLITKGDLLDQERKLAQSGLGEMFEAVEIVSDKVPGVYTRAFAPFGGTSTAMMVGNSVKSDVIPALEAGAWGIHVPHDLTWEYELADEPAAHARFRQIEDLGQLPKLIRELV</sequence>
<dbReference type="RefSeq" id="WP_271052081.1">
    <property type="nucleotide sequence ID" value="NZ_JAQIIO010000001.1"/>
</dbReference>
<protein>
    <submittedName>
        <fullName evidence="2">HAD family hydrolase</fullName>
    </submittedName>
</protein>
<dbReference type="SFLD" id="SFLDG01129">
    <property type="entry name" value="C1.5:_HAD__Beta-PGM__Phosphata"/>
    <property type="match status" value="1"/>
</dbReference>
<dbReference type="InterPro" id="IPR023214">
    <property type="entry name" value="HAD_sf"/>
</dbReference>
<evidence type="ECO:0000256" key="1">
    <source>
        <dbReference type="ARBA" id="ARBA00022801"/>
    </source>
</evidence>
<keyword evidence="3" id="KW-1185">Reference proteome</keyword>
<reference evidence="2 3" key="1">
    <citation type="submission" date="2023-01" db="EMBL/GenBank/DDBJ databases">
        <authorList>
            <person name="Yoon J.-W."/>
        </authorList>
    </citation>
    <scope>NUCLEOTIDE SEQUENCE [LARGE SCALE GENOMIC DNA]</scope>
    <source>
        <strain evidence="2 3">KMU-50</strain>
    </source>
</reference>
<keyword evidence="1 2" id="KW-0378">Hydrolase</keyword>
<comment type="caution">
    <text evidence="2">The sequence shown here is derived from an EMBL/GenBank/DDBJ whole genome shotgun (WGS) entry which is preliminary data.</text>
</comment>
<dbReference type="InterPro" id="IPR036412">
    <property type="entry name" value="HAD-like_sf"/>
</dbReference>
<name>A0ABT4VWM5_9RHOB</name>
<dbReference type="Proteomes" id="UP001528040">
    <property type="component" value="Unassembled WGS sequence"/>
</dbReference>
<evidence type="ECO:0000313" key="2">
    <source>
        <dbReference type="EMBL" id="MDA5092584.1"/>
    </source>
</evidence>
<accession>A0ABT4VWM5</accession>
<dbReference type="Gene3D" id="3.40.50.1000">
    <property type="entry name" value="HAD superfamily/HAD-like"/>
    <property type="match status" value="1"/>
</dbReference>
<proteinExistence type="predicted"/>
<dbReference type="SFLD" id="SFLDS00003">
    <property type="entry name" value="Haloacid_Dehalogenase"/>
    <property type="match status" value="1"/>
</dbReference>
<dbReference type="InterPro" id="IPR051540">
    <property type="entry name" value="S-2-haloacid_dehalogenase"/>
</dbReference>
<dbReference type="InterPro" id="IPR023198">
    <property type="entry name" value="PGP-like_dom2"/>
</dbReference>
<dbReference type="PANTHER" id="PTHR43316:SF8">
    <property type="entry name" value="HAD FAMILY HYDROLASE"/>
    <property type="match status" value="1"/>
</dbReference>
<dbReference type="EMBL" id="JAQIIO010000001">
    <property type="protein sequence ID" value="MDA5092584.1"/>
    <property type="molecule type" value="Genomic_DNA"/>
</dbReference>
<evidence type="ECO:0000313" key="3">
    <source>
        <dbReference type="Proteomes" id="UP001528040"/>
    </source>
</evidence>
<organism evidence="2 3">
    <name type="scientific">Aliiroseovarius salicola</name>
    <dbReference type="NCBI Taxonomy" id="3009082"/>
    <lineage>
        <taxon>Bacteria</taxon>
        <taxon>Pseudomonadati</taxon>
        <taxon>Pseudomonadota</taxon>
        <taxon>Alphaproteobacteria</taxon>
        <taxon>Rhodobacterales</taxon>
        <taxon>Paracoccaceae</taxon>
        <taxon>Aliiroseovarius</taxon>
    </lineage>
</organism>
<dbReference type="Gene3D" id="1.10.150.240">
    <property type="entry name" value="Putative phosphatase, domain 2"/>
    <property type="match status" value="1"/>
</dbReference>
<dbReference type="PANTHER" id="PTHR43316">
    <property type="entry name" value="HYDROLASE, HALOACID DELAHOGENASE-RELATED"/>
    <property type="match status" value="1"/>
</dbReference>
<gene>
    <name evidence="2" type="ORF">O2N63_00585</name>
</gene>